<evidence type="ECO:0000313" key="2">
    <source>
        <dbReference type="Proteomes" id="UP000515291"/>
    </source>
</evidence>
<dbReference type="RefSeq" id="WP_176454751.1">
    <property type="nucleotide sequence ID" value="NZ_CP050292.1"/>
</dbReference>
<sequence>MLAVKLKAPLSPEIVAAARYLRGYHEGPRPTQIEELRRELRTVVEVFGKMQSALRRRQLGDDQIAADCTTGNDKPTMMKAA</sequence>
<reference evidence="2" key="1">
    <citation type="journal article" date="2020" name="Mol. Plant Microbe">
        <title>Rhizobial microsymbionts of the narrowly endemic Oxytropis species growing in Kamchatka are characterized by significant genetic diversity and possess a set of genes that are associated with T3SS and T6SS secretion systems and can affect the development of symbiosis.</title>
        <authorList>
            <person name="Safronova V."/>
            <person name="Guro P."/>
            <person name="Sazanova A."/>
            <person name="Kuznetsova I."/>
            <person name="Belimov A."/>
            <person name="Yakubov V."/>
            <person name="Chirak E."/>
            <person name="Afonin A."/>
            <person name="Gogolev Y."/>
            <person name="Andronov E."/>
            <person name="Tikhonovich I."/>
        </authorList>
    </citation>
    <scope>NUCLEOTIDE SEQUENCE [LARGE SCALE GENOMIC DNA]</scope>
    <source>
        <strain evidence="2">581</strain>
    </source>
</reference>
<name>A0A7G6TT86_9BRAD</name>
<accession>A0A7G6TT86</accession>
<protein>
    <submittedName>
        <fullName evidence="1">Uncharacterized protein</fullName>
    </submittedName>
</protein>
<proteinExistence type="predicted"/>
<dbReference type="KEGG" id="trb:HB776_00945"/>
<gene>
    <name evidence="1" type="ORF">HB776_00945</name>
</gene>
<evidence type="ECO:0000313" key="1">
    <source>
        <dbReference type="EMBL" id="QND69968.1"/>
    </source>
</evidence>
<dbReference type="AlphaFoldDB" id="A0A7G6TT86"/>
<dbReference type="Proteomes" id="UP000515291">
    <property type="component" value="Chromosome"/>
</dbReference>
<organism evidence="1 2">
    <name type="scientific">Tardiphaga robiniae</name>
    <dbReference type="NCBI Taxonomy" id="943830"/>
    <lineage>
        <taxon>Bacteria</taxon>
        <taxon>Pseudomonadati</taxon>
        <taxon>Pseudomonadota</taxon>
        <taxon>Alphaproteobacteria</taxon>
        <taxon>Hyphomicrobiales</taxon>
        <taxon>Nitrobacteraceae</taxon>
        <taxon>Tardiphaga</taxon>
    </lineage>
</organism>
<dbReference type="EMBL" id="CP050292">
    <property type="protein sequence ID" value="QND69968.1"/>
    <property type="molecule type" value="Genomic_DNA"/>
</dbReference>